<dbReference type="Pfam" id="PF07745">
    <property type="entry name" value="Glyco_hydro_53"/>
    <property type="match status" value="1"/>
</dbReference>
<evidence type="ECO:0000313" key="6">
    <source>
        <dbReference type="Proteomes" id="UP000278756"/>
    </source>
</evidence>
<dbReference type="PANTHER" id="PTHR34983">
    <property type="entry name" value="ARABINOGALACTAN ENDO-BETA-1,4-GALACTANASE A"/>
    <property type="match status" value="1"/>
</dbReference>
<dbReference type="InterPro" id="IPR011683">
    <property type="entry name" value="Glyco_hydro_53"/>
</dbReference>
<reference evidence="6" key="1">
    <citation type="journal article" date="2017" name="Biotechnol. Biofuels">
        <title>Evaluation of environmental bacterial communities as a factor affecting the growth of duckweed Lemna minor.</title>
        <authorList>
            <person name="Ishizawa H."/>
            <person name="Kuroda M."/>
            <person name="Morikawa M."/>
            <person name="Ike M."/>
        </authorList>
    </citation>
    <scope>NUCLEOTIDE SEQUENCE [LARGE SCALE GENOMIC DNA]</scope>
    <source>
        <strain evidence="6">M6</strain>
    </source>
</reference>
<organism evidence="5 6">
    <name type="scientific">Asticcacaulis excentricus</name>
    <dbReference type="NCBI Taxonomy" id="78587"/>
    <lineage>
        <taxon>Bacteria</taxon>
        <taxon>Pseudomonadati</taxon>
        <taxon>Pseudomonadota</taxon>
        <taxon>Alphaproteobacteria</taxon>
        <taxon>Caulobacterales</taxon>
        <taxon>Caulobacteraceae</taxon>
        <taxon>Asticcacaulis</taxon>
    </lineage>
</organism>
<feature type="signal peptide" evidence="4">
    <location>
        <begin position="1"/>
        <end position="23"/>
    </location>
</feature>
<evidence type="ECO:0000256" key="3">
    <source>
        <dbReference type="ARBA" id="ARBA00023295"/>
    </source>
</evidence>
<dbReference type="EC" id="3.2.1.89" evidence="4"/>
<dbReference type="Gene3D" id="3.20.20.80">
    <property type="entry name" value="Glycosidases"/>
    <property type="match status" value="1"/>
</dbReference>
<dbReference type="RefSeq" id="WP_126420348.1">
    <property type="nucleotide sequence ID" value="NZ_AP018827.1"/>
</dbReference>
<proteinExistence type="inferred from homology"/>
<keyword evidence="4" id="KW-0732">Signal</keyword>
<dbReference type="OrthoDB" id="9768786at2"/>
<dbReference type="AlphaFoldDB" id="A0A3G9G570"/>
<accession>A0A3G9G570</accession>
<dbReference type="Proteomes" id="UP000278756">
    <property type="component" value="Chromosome 1"/>
</dbReference>
<dbReference type="EMBL" id="AP018827">
    <property type="protein sequence ID" value="BBF80114.1"/>
    <property type="molecule type" value="Genomic_DNA"/>
</dbReference>
<evidence type="ECO:0000256" key="1">
    <source>
        <dbReference type="ARBA" id="ARBA00010687"/>
    </source>
</evidence>
<comment type="catalytic activity">
    <reaction evidence="4">
        <text>The enzyme specifically hydrolyzes (1-&gt;4)-beta-D-galactosidic linkages in type I arabinogalactans.</text>
        <dbReference type="EC" id="3.2.1.89"/>
    </reaction>
</comment>
<dbReference type="GO" id="GO:0045490">
    <property type="term" value="P:pectin catabolic process"/>
    <property type="evidence" value="ECO:0007669"/>
    <property type="project" value="TreeGrafter"/>
</dbReference>
<dbReference type="PANTHER" id="PTHR34983:SF2">
    <property type="entry name" value="ENDO-BETA-1,4-GALACTANASE"/>
    <property type="match status" value="1"/>
</dbReference>
<evidence type="ECO:0000256" key="4">
    <source>
        <dbReference type="RuleBase" id="RU361192"/>
    </source>
</evidence>
<feature type="chain" id="PRO_5017852695" description="Arabinogalactan endo-beta-1,4-galactanase" evidence="4">
    <location>
        <begin position="24"/>
        <end position="459"/>
    </location>
</feature>
<comment type="similarity">
    <text evidence="1 4">Belongs to the glycosyl hydrolase 53 family.</text>
</comment>
<protein>
    <recommendedName>
        <fullName evidence="4">Arabinogalactan endo-beta-1,4-galactanase</fullName>
        <ecNumber evidence="4">3.2.1.89</ecNumber>
    </recommendedName>
</protein>
<dbReference type="InterPro" id="IPR017853">
    <property type="entry name" value="GH"/>
</dbReference>
<evidence type="ECO:0000313" key="5">
    <source>
        <dbReference type="EMBL" id="BBF80114.1"/>
    </source>
</evidence>
<reference evidence="6" key="2">
    <citation type="journal article" date="2017" name="Plant Physiol. Biochem.">
        <title>Differential oxidative and antioxidative response of duckweed Lemna minor toward plant growth promoting/inhibiting bacteria.</title>
        <authorList>
            <person name="Ishizawa H."/>
            <person name="Kuroda M."/>
            <person name="Morikawa M."/>
            <person name="Ike M."/>
        </authorList>
    </citation>
    <scope>NUCLEOTIDE SEQUENCE [LARGE SCALE GENOMIC DNA]</scope>
    <source>
        <strain evidence="6">M6</strain>
    </source>
</reference>
<keyword evidence="3 4" id="KW-0326">Glycosidase</keyword>
<sequence length="459" mass="50640">MPLAHPLRALPAALLLMLGTLPAAEAREGRAYYFGSDLSYVNEMEDCGATYSRDGKPEDVYALFKSSGANLVRLRLWNDPKWTPYSNLADVTKAMKRAKAAGLPVLLDFHYSDDWADGDKQLVPAAWANLSTDQQVEALYKFTYDTLMTLNAQGLMPDQVQVGNETNGEMMGSVTWKQGDPVKPINWERNARLFNAGIRAVKDAGLKAGKTPRIMLHIAQPENVEGWFLKATKAGIEGYDLIGISYYKKWSKMDMAGLGAVINRLRHTYPGKDIVVVETAYPYTDKHMDENVNLMGEDSTFPAYGFSPEGQARYLLDLMQLTLDNGGAGVVYWEPAWVSTKCKTRWGSGSNWENATFFDFAGKALPALDWPKADYVYPVEMTFRVKDEGQSALFVSGDFTGGLAVPMTRENGWFVYRSWQRPGSTLLAGAATTPEALKDAPASEITVPAKAAVATLSTK</sequence>
<dbReference type="GO" id="GO:0015926">
    <property type="term" value="F:glucosidase activity"/>
    <property type="evidence" value="ECO:0007669"/>
    <property type="project" value="InterPro"/>
</dbReference>
<name>A0A3G9G570_9CAUL</name>
<dbReference type="SUPFAM" id="SSF51445">
    <property type="entry name" value="(Trans)glycosidases"/>
    <property type="match status" value="1"/>
</dbReference>
<gene>
    <name evidence="5" type="ORF">EM6_0692</name>
</gene>
<keyword evidence="2 4" id="KW-0378">Hydrolase</keyword>
<evidence type="ECO:0000256" key="2">
    <source>
        <dbReference type="ARBA" id="ARBA00022801"/>
    </source>
</evidence>
<dbReference type="GO" id="GO:0031218">
    <property type="term" value="F:arabinogalactan endo-1,4-beta-galactosidase activity"/>
    <property type="evidence" value="ECO:0007669"/>
    <property type="project" value="UniProtKB-EC"/>
</dbReference>